<proteinExistence type="predicted"/>
<protein>
    <submittedName>
        <fullName evidence="1">Uncharacterized protein</fullName>
    </submittedName>
</protein>
<evidence type="ECO:0000313" key="2">
    <source>
        <dbReference type="Proteomes" id="UP000320300"/>
    </source>
</evidence>
<accession>A0A521ETJ6</accession>
<dbReference type="Proteomes" id="UP000320300">
    <property type="component" value="Unassembled WGS sequence"/>
</dbReference>
<keyword evidence="2" id="KW-1185">Reference proteome</keyword>
<reference evidence="1 2" key="1">
    <citation type="submission" date="2017-05" db="EMBL/GenBank/DDBJ databases">
        <authorList>
            <person name="Varghese N."/>
            <person name="Submissions S."/>
        </authorList>
    </citation>
    <scope>NUCLEOTIDE SEQUENCE [LARGE SCALE GENOMIC DNA]</scope>
    <source>
        <strain evidence="1 2">DSM 19036</strain>
    </source>
</reference>
<gene>
    <name evidence="1" type="ORF">SAMN06265348_109123</name>
</gene>
<dbReference type="EMBL" id="FXTN01000009">
    <property type="protein sequence ID" value="SMO87234.1"/>
    <property type="molecule type" value="Genomic_DNA"/>
</dbReference>
<name>A0A521ETJ6_9SPHI</name>
<evidence type="ECO:0000313" key="1">
    <source>
        <dbReference type="EMBL" id="SMO87234.1"/>
    </source>
</evidence>
<dbReference type="AlphaFoldDB" id="A0A521ETJ6"/>
<sequence>MKTLFNQHQNYYPFYSCKKSADQRYSLEQIREKAITDHIKSMAKEKQQDQREELTDLMIIIYL</sequence>
<dbReference type="RefSeq" id="WP_142529543.1">
    <property type="nucleotide sequence ID" value="NZ_CBCSJO010000009.1"/>
</dbReference>
<organism evidence="1 2">
    <name type="scientific">Pedobacter westerhofensis</name>
    <dbReference type="NCBI Taxonomy" id="425512"/>
    <lineage>
        <taxon>Bacteria</taxon>
        <taxon>Pseudomonadati</taxon>
        <taxon>Bacteroidota</taxon>
        <taxon>Sphingobacteriia</taxon>
        <taxon>Sphingobacteriales</taxon>
        <taxon>Sphingobacteriaceae</taxon>
        <taxon>Pedobacter</taxon>
    </lineage>
</organism>